<gene>
    <name evidence="2" type="ORF">SM124_09380</name>
</gene>
<evidence type="ECO:0000259" key="1">
    <source>
        <dbReference type="Pfam" id="PF26154"/>
    </source>
</evidence>
<comment type="caution">
    <text evidence="2">The sequence shown here is derived from an EMBL/GenBank/DDBJ whole genome shotgun (WGS) entry which is preliminary data.</text>
</comment>
<evidence type="ECO:0000313" key="2">
    <source>
        <dbReference type="EMBL" id="MDZ5471958.1"/>
    </source>
</evidence>
<dbReference type="EMBL" id="JAXOFX010000004">
    <property type="protein sequence ID" value="MDZ5471958.1"/>
    <property type="molecule type" value="Genomic_DNA"/>
</dbReference>
<reference evidence="2 3" key="1">
    <citation type="submission" date="2023-11" db="EMBL/GenBank/DDBJ databases">
        <title>Bacillus jintuensis, isolated from a mudflat on the Beibu Gulf coast.</title>
        <authorList>
            <person name="Li M."/>
        </authorList>
    </citation>
    <scope>NUCLEOTIDE SEQUENCE [LARGE SCALE GENOMIC DNA]</scope>
    <source>
        <strain evidence="2 3">31A1R</strain>
    </source>
</reference>
<evidence type="ECO:0000313" key="3">
    <source>
        <dbReference type="Proteomes" id="UP001290455"/>
    </source>
</evidence>
<name>A0ABU5IXR2_9BACI</name>
<dbReference type="InterPro" id="IPR058355">
    <property type="entry name" value="DUF8042"/>
</dbReference>
<dbReference type="Pfam" id="PF26154">
    <property type="entry name" value="DUF8042"/>
    <property type="match status" value="1"/>
</dbReference>
<protein>
    <recommendedName>
        <fullName evidence="1">DUF8042 domain-containing protein</fullName>
    </recommendedName>
</protein>
<sequence length="203" mass="23469">MKIRLLNNTKYLNKSNDIYDEIEVFINDILLDGELYFSHMIIDGVEVYDNYEIYIEENLLRIENIIVEVKTVLQFFTSIILSINEYSSNAIPELKQLSTAFYNSSSSESWKKLTDFLEALQWINEAIVSINSKEIKPNHGDKYLGITASFENVFPNLLEALEGQDNIFIADILNYEIIPLLQDLITCTTQFLEENNTHAEGKH</sequence>
<proteinExistence type="predicted"/>
<accession>A0ABU5IXR2</accession>
<keyword evidence="3" id="KW-1185">Reference proteome</keyword>
<feature type="domain" description="DUF8042" evidence="1">
    <location>
        <begin position="82"/>
        <end position="190"/>
    </location>
</feature>
<dbReference type="Proteomes" id="UP001290455">
    <property type="component" value="Unassembled WGS sequence"/>
</dbReference>
<dbReference type="RefSeq" id="WP_322446246.1">
    <property type="nucleotide sequence ID" value="NZ_JAXOFX010000004.1"/>
</dbReference>
<organism evidence="2 3">
    <name type="scientific">Robertmurraya mangrovi</name>
    <dbReference type="NCBI Taxonomy" id="3098077"/>
    <lineage>
        <taxon>Bacteria</taxon>
        <taxon>Bacillati</taxon>
        <taxon>Bacillota</taxon>
        <taxon>Bacilli</taxon>
        <taxon>Bacillales</taxon>
        <taxon>Bacillaceae</taxon>
        <taxon>Robertmurraya</taxon>
    </lineage>
</organism>